<organism evidence="1 2">
    <name type="scientific">Lentilactobacillus kefiri DSM 20587 = JCM 5818</name>
    <dbReference type="NCBI Taxonomy" id="1423764"/>
    <lineage>
        <taxon>Bacteria</taxon>
        <taxon>Bacillati</taxon>
        <taxon>Bacillota</taxon>
        <taxon>Bacilli</taxon>
        <taxon>Lactobacillales</taxon>
        <taxon>Lactobacillaceae</taxon>
        <taxon>Lentilactobacillus</taxon>
    </lineage>
</organism>
<dbReference type="Proteomes" id="UP000051164">
    <property type="component" value="Unassembled WGS sequence"/>
</dbReference>
<name>A0A8E1V237_LENKE</name>
<protein>
    <submittedName>
        <fullName evidence="1">Head-tail joining protein</fullName>
    </submittedName>
</protein>
<sequence>MRELVKNMVSMAEQLDDYLAKIKRLVPNRAERTIITKAGADVLQKKLADETKRLHYSNRIATGNDPHLADSVLVSSKNIDGDVDGTATVGWVKKKAVIARWLNDGTVYIVGDHFVEKTREETRSDILKSEYIKWKELGH</sequence>
<dbReference type="Pfam" id="PF04883">
    <property type="entry name" value="HK97-gp10_like"/>
    <property type="match status" value="1"/>
</dbReference>
<proteinExistence type="predicted"/>
<evidence type="ECO:0000313" key="1">
    <source>
        <dbReference type="EMBL" id="KRM54140.1"/>
    </source>
</evidence>
<reference evidence="1 2" key="1">
    <citation type="journal article" date="2015" name="Genome Announc.">
        <title>Expanding the biotechnology potential of lactobacilli through comparative genomics of 213 strains and associated genera.</title>
        <authorList>
            <person name="Sun Z."/>
            <person name="Harris H.M."/>
            <person name="McCann A."/>
            <person name="Guo C."/>
            <person name="Argimon S."/>
            <person name="Zhang W."/>
            <person name="Yang X."/>
            <person name="Jeffery I.B."/>
            <person name="Cooney J.C."/>
            <person name="Kagawa T.F."/>
            <person name="Liu W."/>
            <person name="Song Y."/>
            <person name="Salvetti E."/>
            <person name="Wrobel A."/>
            <person name="Rasinkangas P."/>
            <person name="Parkhill J."/>
            <person name="Rea M.C."/>
            <person name="O'Sullivan O."/>
            <person name="Ritari J."/>
            <person name="Douillard F.P."/>
            <person name="Paul Ross R."/>
            <person name="Yang R."/>
            <person name="Briner A.E."/>
            <person name="Felis G.E."/>
            <person name="de Vos W.M."/>
            <person name="Barrangou R."/>
            <person name="Klaenhammer T.R."/>
            <person name="Caufield P.W."/>
            <person name="Cui Y."/>
            <person name="Zhang H."/>
            <person name="O'Toole P.W."/>
        </authorList>
    </citation>
    <scope>NUCLEOTIDE SEQUENCE [LARGE SCALE GENOMIC DNA]</scope>
    <source>
        <strain evidence="1 2">DSM 20587</strain>
    </source>
</reference>
<comment type="caution">
    <text evidence="1">The sequence shown here is derived from an EMBL/GenBank/DDBJ whole genome shotgun (WGS) entry which is preliminary data.</text>
</comment>
<dbReference type="NCBIfam" id="TIGR01725">
    <property type="entry name" value="phge_HK97_gp10"/>
    <property type="match status" value="1"/>
</dbReference>
<dbReference type="EMBL" id="AYYV01000002">
    <property type="protein sequence ID" value="KRM54140.1"/>
    <property type="molecule type" value="Genomic_DNA"/>
</dbReference>
<accession>A0A8E1V237</accession>
<evidence type="ECO:0000313" key="2">
    <source>
        <dbReference type="Proteomes" id="UP000051164"/>
    </source>
</evidence>
<dbReference type="InterPro" id="IPR010064">
    <property type="entry name" value="HK97-gp10_tail"/>
</dbReference>
<dbReference type="AlphaFoldDB" id="A0A8E1V237"/>
<gene>
    <name evidence="1" type="ORF">FC95_GL001577</name>
</gene>